<dbReference type="Pfam" id="PF25297">
    <property type="entry name" value="DUF7878"/>
    <property type="match status" value="1"/>
</dbReference>
<organism evidence="2 3">
    <name type="scientific">Nocardiopsis composta</name>
    <dbReference type="NCBI Taxonomy" id="157465"/>
    <lineage>
        <taxon>Bacteria</taxon>
        <taxon>Bacillati</taxon>
        <taxon>Actinomycetota</taxon>
        <taxon>Actinomycetes</taxon>
        <taxon>Streptosporangiales</taxon>
        <taxon>Nocardiopsidaceae</taxon>
        <taxon>Nocardiopsis</taxon>
    </lineage>
</organism>
<sequence length="116" mass="12585">MLLTDIEADLVIRDGVRIVFAEESFPVAELARALVGWSQRPERGGFAFDSMSYPEPGAVRIAESERGWRVGSVFRPDAWTAPVSWEALTAEVGRFTAAVRADVARLGADPGLIPAL</sequence>
<dbReference type="AlphaFoldDB" id="A0A7W8QHA8"/>
<dbReference type="Proteomes" id="UP000572635">
    <property type="component" value="Unassembled WGS sequence"/>
</dbReference>
<dbReference type="RefSeq" id="WP_184388299.1">
    <property type="nucleotide sequence ID" value="NZ_BAAAJD010000023.1"/>
</dbReference>
<protein>
    <recommendedName>
        <fullName evidence="1">DUF7878 domain-containing protein</fullName>
    </recommendedName>
</protein>
<dbReference type="InterPro" id="IPR057200">
    <property type="entry name" value="DUF7878"/>
</dbReference>
<evidence type="ECO:0000313" key="2">
    <source>
        <dbReference type="EMBL" id="MBB5430432.1"/>
    </source>
</evidence>
<dbReference type="EMBL" id="JACHDB010000001">
    <property type="protein sequence ID" value="MBB5430432.1"/>
    <property type="molecule type" value="Genomic_DNA"/>
</dbReference>
<evidence type="ECO:0000259" key="1">
    <source>
        <dbReference type="Pfam" id="PF25297"/>
    </source>
</evidence>
<proteinExistence type="predicted"/>
<evidence type="ECO:0000313" key="3">
    <source>
        <dbReference type="Proteomes" id="UP000572635"/>
    </source>
</evidence>
<comment type="caution">
    <text evidence="2">The sequence shown here is derived from an EMBL/GenBank/DDBJ whole genome shotgun (WGS) entry which is preliminary data.</text>
</comment>
<name>A0A7W8QHA8_9ACTN</name>
<accession>A0A7W8QHA8</accession>
<gene>
    <name evidence="2" type="ORF">HDA36_000516</name>
</gene>
<feature type="domain" description="DUF7878" evidence="1">
    <location>
        <begin position="3"/>
        <end position="103"/>
    </location>
</feature>
<keyword evidence="3" id="KW-1185">Reference proteome</keyword>
<reference evidence="2 3" key="1">
    <citation type="submission" date="2020-08" db="EMBL/GenBank/DDBJ databases">
        <title>Sequencing the genomes of 1000 actinobacteria strains.</title>
        <authorList>
            <person name="Klenk H.-P."/>
        </authorList>
    </citation>
    <scope>NUCLEOTIDE SEQUENCE [LARGE SCALE GENOMIC DNA]</scope>
    <source>
        <strain evidence="2 3">DSM 44551</strain>
    </source>
</reference>